<gene>
    <name evidence="9" type="ORF">K5V21_17120</name>
</gene>
<evidence type="ECO:0000313" key="9">
    <source>
        <dbReference type="EMBL" id="MBY0757155.1"/>
    </source>
</evidence>
<proteinExistence type="inferred from homology"/>
<dbReference type="Pfam" id="PF09335">
    <property type="entry name" value="VTT_dom"/>
    <property type="match status" value="1"/>
</dbReference>
<dbReference type="EMBL" id="JAIKTU010000017">
    <property type="protein sequence ID" value="MBY0757155.1"/>
    <property type="molecule type" value="Genomic_DNA"/>
</dbReference>
<feature type="transmembrane region" description="Helical" evidence="7">
    <location>
        <begin position="36"/>
        <end position="53"/>
    </location>
</feature>
<dbReference type="RefSeq" id="WP_221862292.1">
    <property type="nucleotide sequence ID" value="NZ_JAIKTU010000017.1"/>
</dbReference>
<sequence length="202" mass="22195">MSLEEIIREFVVNYGMISVFVLVLLEYANFPLPSELVLPLMGIVGVVNGVSFIEILVVSVIAGILGSILNYIIGLYFGPKAVNYITLKFPKTKKSADVAYSWLNKYDNIAVLLSRLVPLARTFISLVAGVVKMKPIAFIGYSAIGITIWNSILIGLGFIFGNNSEVINLILKRYSLAVGVIILLIALVLIAKNKDKIKEKLF</sequence>
<evidence type="ECO:0000256" key="5">
    <source>
        <dbReference type="ARBA" id="ARBA00022989"/>
    </source>
</evidence>
<keyword evidence="6 7" id="KW-0472">Membrane</keyword>
<name>A0ABS7L288_CLOSR</name>
<feature type="domain" description="VTT" evidence="8">
    <location>
        <begin position="33"/>
        <end position="157"/>
    </location>
</feature>
<comment type="subcellular location">
    <subcellularLocation>
        <location evidence="1">Cell membrane</location>
        <topology evidence="1">Multi-pass membrane protein</topology>
    </subcellularLocation>
</comment>
<comment type="caution">
    <text evidence="9">The sequence shown here is derived from an EMBL/GenBank/DDBJ whole genome shotgun (WGS) entry which is preliminary data.</text>
</comment>
<protein>
    <submittedName>
        <fullName evidence="9">DedA family protein</fullName>
    </submittedName>
</protein>
<dbReference type="Proteomes" id="UP001299068">
    <property type="component" value="Unassembled WGS sequence"/>
</dbReference>
<feature type="transmembrane region" description="Helical" evidence="7">
    <location>
        <begin position="12"/>
        <end position="30"/>
    </location>
</feature>
<organism evidence="9 10">
    <name type="scientific">Clostridium sardiniense</name>
    <name type="common">Clostridium absonum</name>
    <dbReference type="NCBI Taxonomy" id="29369"/>
    <lineage>
        <taxon>Bacteria</taxon>
        <taxon>Bacillati</taxon>
        <taxon>Bacillota</taxon>
        <taxon>Clostridia</taxon>
        <taxon>Eubacteriales</taxon>
        <taxon>Clostridiaceae</taxon>
        <taxon>Clostridium</taxon>
    </lineage>
</organism>
<evidence type="ECO:0000256" key="7">
    <source>
        <dbReference type="SAM" id="Phobius"/>
    </source>
</evidence>
<keyword evidence="3" id="KW-1003">Cell membrane</keyword>
<accession>A0ABS7L288</accession>
<evidence type="ECO:0000256" key="2">
    <source>
        <dbReference type="ARBA" id="ARBA00010792"/>
    </source>
</evidence>
<evidence type="ECO:0000259" key="8">
    <source>
        <dbReference type="Pfam" id="PF09335"/>
    </source>
</evidence>
<feature type="transmembrane region" description="Helical" evidence="7">
    <location>
        <begin position="138"/>
        <end position="161"/>
    </location>
</feature>
<dbReference type="PANTHER" id="PTHR42709:SF6">
    <property type="entry name" value="UNDECAPRENYL PHOSPHATE TRANSPORTER A"/>
    <property type="match status" value="1"/>
</dbReference>
<evidence type="ECO:0000256" key="4">
    <source>
        <dbReference type="ARBA" id="ARBA00022692"/>
    </source>
</evidence>
<dbReference type="PANTHER" id="PTHR42709">
    <property type="entry name" value="ALKALINE PHOSPHATASE LIKE PROTEIN"/>
    <property type="match status" value="1"/>
</dbReference>
<dbReference type="InterPro" id="IPR032816">
    <property type="entry name" value="VTT_dom"/>
</dbReference>
<keyword evidence="4 7" id="KW-0812">Transmembrane</keyword>
<reference evidence="9 10" key="1">
    <citation type="journal article" date="2021" name="Cell Host Microbe">
        <title>in vivo commensal control of Clostridioides difficile virulence.</title>
        <authorList>
            <person name="Girinathan B.P."/>
            <person name="Dibenedetto N."/>
            <person name="Worley J.N."/>
            <person name="Peltier J."/>
            <person name="Arrieta-Ortiz M.L."/>
            <person name="Rupa Christinal Immanuel S."/>
            <person name="Lavin R."/>
            <person name="Delaney M.L."/>
            <person name="Cummins C."/>
            <person name="Hoffmann M."/>
            <person name="Luo Y."/>
            <person name="Gonzalez-Escalona N."/>
            <person name="Allard M."/>
            <person name="Onderdonk A.B."/>
            <person name="Gerber G.K."/>
            <person name="Sonenshein A.L."/>
            <person name="Baliga N."/>
            <person name="Dupuy B."/>
            <person name="Bry L."/>
        </authorList>
    </citation>
    <scope>NUCLEOTIDE SEQUENCE [LARGE SCALE GENOMIC DNA]</scope>
    <source>
        <strain evidence="9 10">DSM 599</strain>
    </source>
</reference>
<evidence type="ECO:0000256" key="3">
    <source>
        <dbReference type="ARBA" id="ARBA00022475"/>
    </source>
</evidence>
<evidence type="ECO:0000256" key="6">
    <source>
        <dbReference type="ARBA" id="ARBA00023136"/>
    </source>
</evidence>
<evidence type="ECO:0000313" key="10">
    <source>
        <dbReference type="Proteomes" id="UP001299068"/>
    </source>
</evidence>
<evidence type="ECO:0000256" key="1">
    <source>
        <dbReference type="ARBA" id="ARBA00004651"/>
    </source>
</evidence>
<feature type="transmembrane region" description="Helical" evidence="7">
    <location>
        <begin position="173"/>
        <end position="191"/>
    </location>
</feature>
<dbReference type="InterPro" id="IPR051311">
    <property type="entry name" value="DedA_domain"/>
</dbReference>
<feature type="transmembrane region" description="Helical" evidence="7">
    <location>
        <begin position="109"/>
        <end position="131"/>
    </location>
</feature>
<comment type="similarity">
    <text evidence="2">Belongs to the DedA family.</text>
</comment>
<keyword evidence="10" id="KW-1185">Reference proteome</keyword>
<keyword evidence="5 7" id="KW-1133">Transmembrane helix</keyword>
<feature type="transmembrane region" description="Helical" evidence="7">
    <location>
        <begin position="60"/>
        <end position="78"/>
    </location>
</feature>